<keyword evidence="2" id="KW-1185">Reference proteome</keyword>
<organism evidence="1 2">
    <name type="scientific">candidate division MSBL1 archaeon SCGC-AAA382A20</name>
    <dbReference type="NCBI Taxonomy" id="1698280"/>
    <lineage>
        <taxon>Archaea</taxon>
        <taxon>Methanobacteriati</taxon>
        <taxon>Methanobacteriota</taxon>
        <taxon>candidate division MSBL1</taxon>
    </lineage>
</organism>
<dbReference type="PANTHER" id="PTHR37954:SF3">
    <property type="entry name" value="DUF169 DOMAIN-CONTAINING PROTEIN"/>
    <property type="match status" value="1"/>
</dbReference>
<dbReference type="EMBL" id="LHYE01000008">
    <property type="protein sequence ID" value="KXB07451.1"/>
    <property type="molecule type" value="Genomic_DNA"/>
</dbReference>
<proteinExistence type="predicted"/>
<dbReference type="PANTHER" id="PTHR37954">
    <property type="entry name" value="BLL4979 PROTEIN"/>
    <property type="match status" value="1"/>
</dbReference>
<dbReference type="AlphaFoldDB" id="A0A133VM09"/>
<evidence type="ECO:0000313" key="2">
    <source>
        <dbReference type="Proteomes" id="UP000070263"/>
    </source>
</evidence>
<comment type="caution">
    <text evidence="1">The sequence shown here is derived from an EMBL/GenBank/DDBJ whole genome shotgun (WGS) entry which is preliminary data.</text>
</comment>
<accession>A0A133VM09</accession>
<dbReference type="Proteomes" id="UP000070263">
    <property type="component" value="Unassembled WGS sequence"/>
</dbReference>
<dbReference type="Pfam" id="PF02596">
    <property type="entry name" value="DUF169"/>
    <property type="match status" value="1"/>
</dbReference>
<reference evidence="1 2" key="1">
    <citation type="journal article" date="2016" name="Sci. Rep.">
        <title>Metabolic traits of an uncultured archaeal lineage -MSBL1- from brine pools of the Red Sea.</title>
        <authorList>
            <person name="Mwirichia R."/>
            <person name="Alam I."/>
            <person name="Rashid M."/>
            <person name="Vinu M."/>
            <person name="Ba-Alawi W."/>
            <person name="Anthony Kamau A."/>
            <person name="Kamanda Ngugi D."/>
            <person name="Goker M."/>
            <person name="Klenk H.P."/>
            <person name="Bajic V."/>
            <person name="Stingl U."/>
        </authorList>
    </citation>
    <scope>NUCLEOTIDE SEQUENCE [LARGE SCALE GENOMIC DNA]</scope>
    <source>
        <strain evidence="1">SCGC-AAA382A20</strain>
    </source>
</reference>
<name>A0A133VM09_9EURY</name>
<dbReference type="InterPro" id="IPR003748">
    <property type="entry name" value="DUF169"/>
</dbReference>
<gene>
    <name evidence="1" type="ORF">AKJ51_01360</name>
</gene>
<protein>
    <submittedName>
        <fullName evidence="1">Uncharacterized protein</fullName>
    </submittedName>
</protein>
<evidence type="ECO:0000313" key="1">
    <source>
        <dbReference type="EMBL" id="KXB07451.1"/>
    </source>
</evidence>
<sequence>MDFPVRHCVSINIGTLGATFYLPAEQHACAAAKAALGISELLEKVKSGKVPYMHGLSSSQGAAARIMEEIPKLPKGKHVGTLISPLEKAPFDPDVIILVVCPEQAM</sequence>